<reference evidence="1" key="1">
    <citation type="submission" date="2020-06" db="EMBL/GenBank/DDBJ databases">
        <authorList>
            <person name="Li T."/>
            <person name="Hu X."/>
            <person name="Zhang T."/>
            <person name="Song X."/>
            <person name="Zhang H."/>
            <person name="Dai N."/>
            <person name="Sheng W."/>
            <person name="Hou X."/>
            <person name="Wei L."/>
        </authorList>
    </citation>
    <scope>NUCLEOTIDE SEQUENCE</scope>
    <source>
        <strain evidence="1">3651</strain>
        <tissue evidence="1">Leaf</tissue>
    </source>
</reference>
<protein>
    <submittedName>
        <fullName evidence="1">Uncharacterized protein</fullName>
    </submittedName>
</protein>
<dbReference type="EMBL" id="JACGWO010000001">
    <property type="protein sequence ID" value="KAK4439237.1"/>
    <property type="molecule type" value="Genomic_DNA"/>
</dbReference>
<evidence type="ECO:0000313" key="2">
    <source>
        <dbReference type="Proteomes" id="UP001293254"/>
    </source>
</evidence>
<name>A0AAE1YZZ8_9LAMI</name>
<accession>A0AAE1YZZ8</accession>
<organism evidence="1 2">
    <name type="scientific">Sesamum alatum</name>
    <dbReference type="NCBI Taxonomy" id="300844"/>
    <lineage>
        <taxon>Eukaryota</taxon>
        <taxon>Viridiplantae</taxon>
        <taxon>Streptophyta</taxon>
        <taxon>Embryophyta</taxon>
        <taxon>Tracheophyta</taxon>
        <taxon>Spermatophyta</taxon>
        <taxon>Magnoliopsida</taxon>
        <taxon>eudicotyledons</taxon>
        <taxon>Gunneridae</taxon>
        <taxon>Pentapetalae</taxon>
        <taxon>asterids</taxon>
        <taxon>lamiids</taxon>
        <taxon>Lamiales</taxon>
        <taxon>Pedaliaceae</taxon>
        <taxon>Sesamum</taxon>
    </lineage>
</organism>
<keyword evidence="2" id="KW-1185">Reference proteome</keyword>
<gene>
    <name evidence="1" type="ORF">Salat_0258600</name>
</gene>
<reference evidence="1" key="2">
    <citation type="journal article" date="2024" name="Plant">
        <title>Genomic evolution and insights into agronomic trait innovations of Sesamum species.</title>
        <authorList>
            <person name="Miao H."/>
            <person name="Wang L."/>
            <person name="Qu L."/>
            <person name="Liu H."/>
            <person name="Sun Y."/>
            <person name="Le M."/>
            <person name="Wang Q."/>
            <person name="Wei S."/>
            <person name="Zheng Y."/>
            <person name="Lin W."/>
            <person name="Duan Y."/>
            <person name="Cao H."/>
            <person name="Xiong S."/>
            <person name="Wang X."/>
            <person name="Wei L."/>
            <person name="Li C."/>
            <person name="Ma Q."/>
            <person name="Ju M."/>
            <person name="Zhao R."/>
            <person name="Li G."/>
            <person name="Mu C."/>
            <person name="Tian Q."/>
            <person name="Mei H."/>
            <person name="Zhang T."/>
            <person name="Gao T."/>
            <person name="Zhang H."/>
        </authorList>
    </citation>
    <scope>NUCLEOTIDE SEQUENCE</scope>
    <source>
        <strain evidence="1">3651</strain>
    </source>
</reference>
<evidence type="ECO:0000313" key="1">
    <source>
        <dbReference type="EMBL" id="KAK4439237.1"/>
    </source>
</evidence>
<comment type="caution">
    <text evidence="1">The sequence shown here is derived from an EMBL/GenBank/DDBJ whole genome shotgun (WGS) entry which is preliminary data.</text>
</comment>
<dbReference type="Proteomes" id="UP001293254">
    <property type="component" value="Unassembled WGS sequence"/>
</dbReference>
<sequence>MVLASMMLSAWVVRTRERERRSIVRTRGGAVDRRSLGRNGWVTAQNDLHKKGFEWWWSNGVGHYIFGGGLVDLYSKIKGLSGGLVSYDDEPLRKRPRLAYASGCISRLGGLMLSFTRGSLI</sequence>
<dbReference type="AlphaFoldDB" id="A0AAE1YZZ8"/>
<proteinExistence type="predicted"/>